<accession>A0ABU5HCH3</accession>
<dbReference type="SUPFAM" id="SSF52266">
    <property type="entry name" value="SGNH hydrolase"/>
    <property type="match status" value="1"/>
</dbReference>
<evidence type="ECO:0000313" key="3">
    <source>
        <dbReference type="Proteomes" id="UP001291309"/>
    </source>
</evidence>
<dbReference type="GO" id="GO:0016787">
    <property type="term" value="F:hydrolase activity"/>
    <property type="evidence" value="ECO:0007669"/>
    <property type="project" value="UniProtKB-KW"/>
</dbReference>
<keyword evidence="3" id="KW-1185">Reference proteome</keyword>
<feature type="chain" id="PRO_5046158536" evidence="1">
    <location>
        <begin position="28"/>
        <end position="357"/>
    </location>
</feature>
<keyword evidence="2" id="KW-0378">Hydrolase</keyword>
<protein>
    <submittedName>
        <fullName evidence="2">SGNH/GDSL hydrolase family protein</fullName>
    </submittedName>
</protein>
<reference evidence="2 3" key="1">
    <citation type="submission" date="2023-12" db="EMBL/GenBank/DDBJ databases">
        <title>the genome sequence of Hyalangium sp. s54d21.</title>
        <authorList>
            <person name="Zhang X."/>
        </authorList>
    </citation>
    <scope>NUCLEOTIDE SEQUENCE [LARGE SCALE GENOMIC DNA]</scope>
    <source>
        <strain evidence="3">s54d21</strain>
    </source>
</reference>
<evidence type="ECO:0000313" key="2">
    <source>
        <dbReference type="EMBL" id="MDY7230956.1"/>
    </source>
</evidence>
<dbReference type="Gene3D" id="3.40.50.1110">
    <property type="entry name" value="SGNH hydrolase"/>
    <property type="match status" value="1"/>
</dbReference>
<evidence type="ECO:0000256" key="1">
    <source>
        <dbReference type="SAM" id="SignalP"/>
    </source>
</evidence>
<sequence length="357" mass="38796">MSLRFNLRGASAACALAATVVSGSAAASTINQNTSWTITRTGATSTYRVVAYGDSIFAGYNGSLFSVARRAAPYASGEYLGNQWNANIEVVRRTKSGAKADDIYNNKIVAERSYMQDAKTRVVVFEMCGNDYLQARTAFKDQTGTCNYAPLDTALANCTTYMERGMQTINQYATSAKAKVIMNIYYPGYNADNVQTACTDSSTGTKVNRRDKFLPYLAKSNWRACNLAATYGFKCADAFAESMASDYDSNGDGQNDVDAIRFRAGESEAAYVARIVSLKATLRDSNTKYVNASTSFDYLQSDDTHQTYYKSTIGTGSGSAAPDFTAAQIVGGKNPEWNKWGHERTGWSISTYNPAAP</sequence>
<organism evidence="2 3">
    <name type="scientific">Hyalangium rubrum</name>
    <dbReference type="NCBI Taxonomy" id="3103134"/>
    <lineage>
        <taxon>Bacteria</taxon>
        <taxon>Pseudomonadati</taxon>
        <taxon>Myxococcota</taxon>
        <taxon>Myxococcia</taxon>
        <taxon>Myxococcales</taxon>
        <taxon>Cystobacterineae</taxon>
        <taxon>Archangiaceae</taxon>
        <taxon>Hyalangium</taxon>
    </lineage>
</organism>
<dbReference type="RefSeq" id="WP_321549671.1">
    <property type="nucleotide sequence ID" value="NZ_JAXIVS010000013.1"/>
</dbReference>
<proteinExistence type="predicted"/>
<dbReference type="EMBL" id="JAXIVS010000013">
    <property type="protein sequence ID" value="MDY7230956.1"/>
    <property type="molecule type" value="Genomic_DNA"/>
</dbReference>
<comment type="caution">
    <text evidence="2">The sequence shown here is derived from an EMBL/GenBank/DDBJ whole genome shotgun (WGS) entry which is preliminary data.</text>
</comment>
<gene>
    <name evidence="2" type="ORF">SYV04_31500</name>
</gene>
<dbReference type="Proteomes" id="UP001291309">
    <property type="component" value="Unassembled WGS sequence"/>
</dbReference>
<keyword evidence="1" id="KW-0732">Signal</keyword>
<name>A0ABU5HCH3_9BACT</name>
<feature type="signal peptide" evidence="1">
    <location>
        <begin position="1"/>
        <end position="27"/>
    </location>
</feature>
<dbReference type="InterPro" id="IPR036514">
    <property type="entry name" value="SGNH_hydro_sf"/>
</dbReference>